<evidence type="ECO:0000313" key="10">
    <source>
        <dbReference type="Proteomes" id="UP000595426"/>
    </source>
</evidence>
<evidence type="ECO:0000256" key="1">
    <source>
        <dbReference type="ARBA" id="ARBA00004442"/>
    </source>
</evidence>
<dbReference type="Proteomes" id="UP000595426">
    <property type="component" value="Chromosome"/>
</dbReference>
<evidence type="ECO:0000256" key="4">
    <source>
        <dbReference type="ARBA" id="ARBA00023136"/>
    </source>
</evidence>
<dbReference type="GO" id="GO:0009279">
    <property type="term" value="C:cell outer membrane"/>
    <property type="evidence" value="ECO:0007669"/>
    <property type="project" value="UniProtKB-SubCell"/>
</dbReference>
<dbReference type="InterPro" id="IPR011990">
    <property type="entry name" value="TPR-like_helical_dom_sf"/>
</dbReference>
<dbReference type="SUPFAM" id="SSF48452">
    <property type="entry name" value="TPR-like"/>
    <property type="match status" value="1"/>
</dbReference>
<dbReference type="KEGG" id="egm:AYC65_18985"/>
<accession>A0A7T7V2V1</accession>
<sequence>MKKIILKGLFSAVLIGGALSSCNDNSLEPTLTQSKDLEQNTNTLDDLRTVLAGGYDRMQHVNYYGRDIIIFGEARTDNAFSNANSNRFVTVSQMKMLVSDAYPSDTWNKIYQAIGNANIVINKQGATGDAAQLDHLKGQAYAMRALGHFDLLRLFGQQFITGQGGMGALGVPYVTTFRVAGNLFPSRESVQQNYDNIMKDLDQAIALMNPSLDNQTKHYFTSYSAHALKARIATYFKKYDIAEKEAGIVVNSGRYTIATATNYANTFSQKSTANVIFSIAMNANDNLGNNSLANIYRGAAYGDIVALKDLYDAYGNGDIRKTATFISQNGTSTAEYRNIGKYPSTASPVDDVPVIRFEEVVLLYAEALLNNGKTPEALIELNKIPSNRNAAPYASATMQNILLERRKELAFEGFRFDDLARTGMDMPLVDNLRQRYGVVKFGEYKYAFPIPQAEISANNNVKQNFGYQ</sequence>
<keyword evidence="5" id="KW-0998">Cell outer membrane</keyword>
<proteinExistence type="inferred from homology"/>
<feature type="domain" description="RagB/SusD" evidence="7">
    <location>
        <begin position="351"/>
        <end position="467"/>
    </location>
</feature>
<evidence type="ECO:0000256" key="2">
    <source>
        <dbReference type="ARBA" id="ARBA00006275"/>
    </source>
</evidence>
<dbReference type="GeneID" id="93135010"/>
<dbReference type="AlphaFoldDB" id="A0A7T7V2V1"/>
<dbReference type="Pfam" id="PF14322">
    <property type="entry name" value="SusD-like_3"/>
    <property type="match status" value="1"/>
</dbReference>
<feature type="chain" id="PRO_5032518314" evidence="6">
    <location>
        <begin position="21"/>
        <end position="468"/>
    </location>
</feature>
<dbReference type="RefSeq" id="WP_034871658.1">
    <property type="nucleotide sequence ID" value="NZ_CAJJUP010000003.1"/>
</dbReference>
<feature type="domain" description="SusD-like N-terminal" evidence="8">
    <location>
        <begin position="46"/>
        <end position="232"/>
    </location>
</feature>
<name>A0A7T7V2V1_9FLAO</name>
<dbReference type="Gene3D" id="1.25.40.390">
    <property type="match status" value="1"/>
</dbReference>
<evidence type="ECO:0000313" key="9">
    <source>
        <dbReference type="EMBL" id="QQN60693.1"/>
    </source>
</evidence>
<evidence type="ECO:0000259" key="8">
    <source>
        <dbReference type="Pfam" id="PF14322"/>
    </source>
</evidence>
<keyword evidence="4" id="KW-0472">Membrane</keyword>
<evidence type="ECO:0000256" key="6">
    <source>
        <dbReference type="SAM" id="SignalP"/>
    </source>
</evidence>
<evidence type="ECO:0000259" key="7">
    <source>
        <dbReference type="Pfam" id="PF07980"/>
    </source>
</evidence>
<dbReference type="InterPro" id="IPR033985">
    <property type="entry name" value="SusD-like_N"/>
</dbReference>
<gene>
    <name evidence="9" type="ORF">I6H88_09015</name>
</gene>
<reference evidence="9 10" key="1">
    <citation type="submission" date="2020-12" db="EMBL/GenBank/DDBJ databases">
        <title>FDA dAtabase for Regulatory Grade micrObial Sequences (FDA-ARGOS): Supporting development and validation of Infectious Disease Dx tests.</title>
        <authorList>
            <person name="Kerrigan L."/>
            <person name="Long C."/>
            <person name="Tallon L."/>
            <person name="Sadzewicz L."/>
            <person name="Zhao X."/>
            <person name="Boylan J."/>
            <person name="Ott S."/>
            <person name="Bowen H."/>
            <person name="Vavikolanu K."/>
            <person name="Mehta A."/>
            <person name="Aluvathingal J."/>
            <person name="Nadendla S."/>
            <person name="Yan Y."/>
            <person name="Sichtig H."/>
        </authorList>
    </citation>
    <scope>NUCLEOTIDE SEQUENCE [LARGE SCALE GENOMIC DNA]</scope>
    <source>
        <strain evidence="9 10">FDAARGOS_1031</strain>
    </source>
</reference>
<dbReference type="Pfam" id="PF07980">
    <property type="entry name" value="SusD_RagB"/>
    <property type="match status" value="1"/>
</dbReference>
<protein>
    <submittedName>
        <fullName evidence="9">RagB/SusD family nutrient uptake outer membrane protein</fullName>
    </submittedName>
</protein>
<comment type="subcellular location">
    <subcellularLocation>
        <location evidence="1">Cell outer membrane</location>
    </subcellularLocation>
</comment>
<keyword evidence="10" id="KW-1185">Reference proteome</keyword>
<dbReference type="Gene3D" id="1.25.40.900">
    <property type="match status" value="1"/>
</dbReference>
<dbReference type="PROSITE" id="PS51257">
    <property type="entry name" value="PROKAR_LIPOPROTEIN"/>
    <property type="match status" value="1"/>
</dbReference>
<feature type="signal peptide" evidence="6">
    <location>
        <begin position="1"/>
        <end position="20"/>
    </location>
</feature>
<organism evidence="9 10">
    <name type="scientific">Elizabethkingia bruuniana</name>
    <dbReference type="NCBI Taxonomy" id="1756149"/>
    <lineage>
        <taxon>Bacteria</taxon>
        <taxon>Pseudomonadati</taxon>
        <taxon>Bacteroidota</taxon>
        <taxon>Flavobacteriia</taxon>
        <taxon>Flavobacteriales</taxon>
        <taxon>Weeksellaceae</taxon>
        <taxon>Elizabethkingia</taxon>
    </lineage>
</organism>
<evidence type="ECO:0000256" key="3">
    <source>
        <dbReference type="ARBA" id="ARBA00022729"/>
    </source>
</evidence>
<evidence type="ECO:0000256" key="5">
    <source>
        <dbReference type="ARBA" id="ARBA00023237"/>
    </source>
</evidence>
<dbReference type="CDD" id="cd08977">
    <property type="entry name" value="SusD"/>
    <property type="match status" value="1"/>
</dbReference>
<keyword evidence="3 6" id="KW-0732">Signal</keyword>
<comment type="similarity">
    <text evidence="2">Belongs to the SusD family.</text>
</comment>
<dbReference type="EMBL" id="CP067018">
    <property type="protein sequence ID" value="QQN60693.1"/>
    <property type="molecule type" value="Genomic_DNA"/>
</dbReference>
<dbReference type="Gene3D" id="2.20.20.130">
    <property type="match status" value="1"/>
</dbReference>
<dbReference type="OrthoDB" id="630434at2"/>
<dbReference type="InterPro" id="IPR012944">
    <property type="entry name" value="SusD_RagB_dom"/>
</dbReference>